<evidence type="ECO:0000313" key="2">
    <source>
        <dbReference type="Proteomes" id="UP000287651"/>
    </source>
</evidence>
<sequence length="86" mass="9686">MQSLSDEKDARQLRRHADARGPHLLSSFSSSTTIIRVVLSLLYICVDVDVVASDKKTIDTNVERPFCHSTIALMSTQIQSRERIAR</sequence>
<evidence type="ECO:0000313" key="1">
    <source>
        <dbReference type="EMBL" id="RRT75339.1"/>
    </source>
</evidence>
<comment type="caution">
    <text evidence="1">The sequence shown here is derived from an EMBL/GenBank/DDBJ whole genome shotgun (WGS) entry which is preliminary data.</text>
</comment>
<dbReference type="EMBL" id="AMZH03002510">
    <property type="protein sequence ID" value="RRT75339.1"/>
    <property type="molecule type" value="Genomic_DNA"/>
</dbReference>
<accession>A0A427AGG2</accession>
<gene>
    <name evidence="1" type="ORF">B296_00031319</name>
</gene>
<dbReference type="AlphaFoldDB" id="A0A427AGG2"/>
<dbReference type="Proteomes" id="UP000287651">
    <property type="component" value="Unassembled WGS sequence"/>
</dbReference>
<reference evidence="1 2" key="1">
    <citation type="journal article" date="2014" name="Agronomy (Basel)">
        <title>A Draft Genome Sequence for Ensete ventricosum, the Drought-Tolerant Tree Against Hunger.</title>
        <authorList>
            <person name="Harrison J."/>
            <person name="Moore K.A."/>
            <person name="Paszkiewicz K."/>
            <person name="Jones T."/>
            <person name="Grant M."/>
            <person name="Ambacheew D."/>
            <person name="Muzemil S."/>
            <person name="Studholme D.J."/>
        </authorList>
    </citation>
    <scope>NUCLEOTIDE SEQUENCE [LARGE SCALE GENOMIC DNA]</scope>
</reference>
<organism evidence="1 2">
    <name type="scientific">Ensete ventricosum</name>
    <name type="common">Abyssinian banana</name>
    <name type="synonym">Musa ensete</name>
    <dbReference type="NCBI Taxonomy" id="4639"/>
    <lineage>
        <taxon>Eukaryota</taxon>
        <taxon>Viridiplantae</taxon>
        <taxon>Streptophyta</taxon>
        <taxon>Embryophyta</taxon>
        <taxon>Tracheophyta</taxon>
        <taxon>Spermatophyta</taxon>
        <taxon>Magnoliopsida</taxon>
        <taxon>Liliopsida</taxon>
        <taxon>Zingiberales</taxon>
        <taxon>Musaceae</taxon>
        <taxon>Ensete</taxon>
    </lineage>
</organism>
<protein>
    <submittedName>
        <fullName evidence="1">Uncharacterized protein</fullName>
    </submittedName>
</protein>
<proteinExistence type="predicted"/>
<name>A0A427AGG2_ENSVE</name>